<sequence>MMRDLDSGLNLIVLEVLLIGFVLMLLVVVSQEPHQLPAPVAPVAVSTPAPKVEQLPNKSAPPPEEAPPPAQPVVDSVRLARDTLLTQLVMELEAAGLKVEPQPNFGVLYLPNLLHFDRGQKSLRRDQRKRLVALVNTLERILPCYVASAYAATPCQESPSEIPLSGVYITGQSRFVGQDEPNFSANWSLALGRALATFKFLVNENPKLHALKGADGQALIRVGGMAASYDDTAQARRVELRFVMAHPQPKTDNDAQ</sequence>
<evidence type="ECO:0000313" key="4">
    <source>
        <dbReference type="Proteomes" id="UP000194003"/>
    </source>
</evidence>
<evidence type="ECO:0000256" key="2">
    <source>
        <dbReference type="SAM" id="Phobius"/>
    </source>
</evidence>
<accession>A0A1Y2KA76</accession>
<feature type="transmembrane region" description="Helical" evidence="2">
    <location>
        <begin position="12"/>
        <end position="29"/>
    </location>
</feature>
<gene>
    <name evidence="3" type="ORF">MAIT1_02775</name>
</gene>
<evidence type="ECO:0008006" key="5">
    <source>
        <dbReference type="Google" id="ProtNLM"/>
    </source>
</evidence>
<feature type="compositionally biased region" description="Pro residues" evidence="1">
    <location>
        <begin position="59"/>
        <end position="71"/>
    </location>
</feature>
<keyword evidence="2" id="KW-0472">Membrane</keyword>
<dbReference type="InterPro" id="IPR036737">
    <property type="entry name" value="OmpA-like_sf"/>
</dbReference>
<dbReference type="SUPFAM" id="SSF103088">
    <property type="entry name" value="OmpA-like"/>
    <property type="match status" value="1"/>
</dbReference>
<organism evidence="3 4">
    <name type="scientific">Magnetofaba australis IT-1</name>
    <dbReference type="NCBI Taxonomy" id="1434232"/>
    <lineage>
        <taxon>Bacteria</taxon>
        <taxon>Pseudomonadati</taxon>
        <taxon>Pseudomonadota</taxon>
        <taxon>Magnetococcia</taxon>
        <taxon>Magnetococcales</taxon>
        <taxon>Magnetococcaceae</taxon>
        <taxon>Magnetofaba</taxon>
    </lineage>
</organism>
<comment type="caution">
    <text evidence="3">The sequence shown here is derived from an EMBL/GenBank/DDBJ whole genome shotgun (WGS) entry which is preliminary data.</text>
</comment>
<keyword evidence="2" id="KW-1133">Transmembrane helix</keyword>
<dbReference type="STRING" id="1434232.MAIT1_02775"/>
<reference evidence="3 4" key="1">
    <citation type="journal article" date="2016" name="BMC Genomics">
        <title>Combined genomic and structural analyses of a cultured magnetotactic bacterium reveals its niche adaptation to a dynamic environment.</title>
        <authorList>
            <person name="Araujo A.C."/>
            <person name="Morillo V."/>
            <person name="Cypriano J."/>
            <person name="Teixeira L.C."/>
            <person name="Leao P."/>
            <person name="Lyra S."/>
            <person name="Almeida L.G."/>
            <person name="Bazylinski D.A."/>
            <person name="Vasconcellos A.T."/>
            <person name="Abreu F."/>
            <person name="Lins U."/>
        </authorList>
    </citation>
    <scope>NUCLEOTIDE SEQUENCE [LARGE SCALE GENOMIC DNA]</scope>
    <source>
        <strain evidence="3 4">IT-1</strain>
    </source>
</reference>
<feature type="region of interest" description="Disordered" evidence="1">
    <location>
        <begin position="51"/>
        <end position="72"/>
    </location>
</feature>
<keyword evidence="2" id="KW-0812">Transmembrane</keyword>
<dbReference type="Gene3D" id="3.30.1330.60">
    <property type="entry name" value="OmpA-like domain"/>
    <property type="match status" value="1"/>
</dbReference>
<dbReference type="AlphaFoldDB" id="A0A1Y2KA76"/>
<dbReference type="Proteomes" id="UP000194003">
    <property type="component" value="Unassembled WGS sequence"/>
</dbReference>
<proteinExistence type="predicted"/>
<name>A0A1Y2KA76_9PROT</name>
<evidence type="ECO:0000256" key="1">
    <source>
        <dbReference type="SAM" id="MobiDB-lite"/>
    </source>
</evidence>
<keyword evidence="4" id="KW-1185">Reference proteome</keyword>
<dbReference type="EMBL" id="LVJN01000004">
    <property type="protein sequence ID" value="OSM08623.1"/>
    <property type="molecule type" value="Genomic_DNA"/>
</dbReference>
<protein>
    <recommendedName>
        <fullName evidence="5">OmpA-like domain-containing protein</fullName>
    </recommendedName>
</protein>
<evidence type="ECO:0000313" key="3">
    <source>
        <dbReference type="EMBL" id="OSM08623.1"/>
    </source>
</evidence>